<evidence type="ECO:0000256" key="3">
    <source>
        <dbReference type="ARBA" id="ARBA00005279"/>
    </source>
</evidence>
<dbReference type="SUPFAM" id="SSF55811">
    <property type="entry name" value="Nudix"/>
    <property type="match status" value="1"/>
</dbReference>
<proteinExistence type="inferred from homology"/>
<dbReference type="STRING" id="1072389.K1X5N4"/>
<dbReference type="InterPro" id="IPR015797">
    <property type="entry name" value="NUDIX_hydrolase-like_dom_sf"/>
</dbReference>
<feature type="compositionally biased region" description="Low complexity" evidence="9">
    <location>
        <begin position="584"/>
        <end position="596"/>
    </location>
</feature>
<dbReference type="FunFam" id="1.10.10.1050:FF:000003">
    <property type="entry name" value="Decapping enzyme Dcp2, putative"/>
    <property type="match status" value="1"/>
</dbReference>
<dbReference type="SMART" id="SM01125">
    <property type="entry name" value="DCP2"/>
    <property type="match status" value="1"/>
</dbReference>
<dbReference type="PROSITE" id="PS00893">
    <property type="entry name" value="NUDIX_BOX"/>
    <property type="match status" value="1"/>
</dbReference>
<evidence type="ECO:0000256" key="2">
    <source>
        <dbReference type="ARBA" id="ARBA00004496"/>
    </source>
</evidence>
<keyword evidence="6" id="KW-0378">Hydrolase</keyword>
<dbReference type="Pfam" id="PF05026">
    <property type="entry name" value="DCP2"/>
    <property type="match status" value="1"/>
</dbReference>
<dbReference type="Gene3D" id="3.90.79.10">
    <property type="entry name" value="Nucleoside Triphosphate Pyrophosphohydrolase"/>
    <property type="match status" value="1"/>
</dbReference>
<feature type="region of interest" description="Disordered" evidence="9">
    <location>
        <begin position="348"/>
        <end position="484"/>
    </location>
</feature>
<reference evidence="11 12" key="1">
    <citation type="journal article" date="2012" name="BMC Genomics">
        <title>Sequencing the genome of Marssonina brunnea reveals fungus-poplar co-evolution.</title>
        <authorList>
            <person name="Zhu S."/>
            <person name="Cao Y.-Z."/>
            <person name="Jiang C."/>
            <person name="Tan B.-Y."/>
            <person name="Wang Z."/>
            <person name="Feng S."/>
            <person name="Zhang L."/>
            <person name="Su X.-H."/>
            <person name="Brejova B."/>
            <person name="Vinar T."/>
            <person name="Xu M."/>
            <person name="Wang M.-X."/>
            <person name="Zhang S.-G."/>
            <person name="Huang M.-R."/>
            <person name="Wu R."/>
            <person name="Zhou Y."/>
        </authorList>
    </citation>
    <scope>NUCLEOTIDE SEQUENCE [LARGE SCALE GENOMIC DNA]</scope>
    <source>
        <strain evidence="11 12">MB_m1</strain>
    </source>
</reference>
<dbReference type="OrthoDB" id="18996at2759"/>
<comment type="cofactor">
    <cofactor evidence="1">
        <name>Mn(2+)</name>
        <dbReference type="ChEBI" id="CHEBI:29035"/>
    </cofactor>
</comment>
<evidence type="ECO:0000256" key="5">
    <source>
        <dbReference type="ARBA" id="ARBA00022723"/>
    </source>
</evidence>
<evidence type="ECO:0000259" key="10">
    <source>
        <dbReference type="PROSITE" id="PS51462"/>
    </source>
</evidence>
<dbReference type="GO" id="GO:0030145">
    <property type="term" value="F:manganese ion binding"/>
    <property type="evidence" value="ECO:0007669"/>
    <property type="project" value="InterPro"/>
</dbReference>
<feature type="region of interest" description="Disordered" evidence="9">
    <location>
        <begin position="267"/>
        <end position="297"/>
    </location>
</feature>
<evidence type="ECO:0000256" key="4">
    <source>
        <dbReference type="ARBA" id="ARBA00022490"/>
    </source>
</evidence>
<dbReference type="OMA" id="SKIQWWR"/>
<keyword evidence="4" id="KW-0963">Cytoplasm</keyword>
<dbReference type="PANTHER" id="PTHR23114:SF17">
    <property type="entry name" value="M7GPPPN-MRNA HYDROLASE"/>
    <property type="match status" value="1"/>
</dbReference>
<evidence type="ECO:0000256" key="6">
    <source>
        <dbReference type="ARBA" id="ARBA00022801"/>
    </source>
</evidence>
<accession>K1X5N4</accession>
<comment type="subcellular location">
    <subcellularLocation>
        <location evidence="2">Cytoplasm</location>
    </subcellularLocation>
</comment>
<feature type="region of interest" description="Disordered" evidence="9">
    <location>
        <begin position="553"/>
        <end position="597"/>
    </location>
</feature>
<evidence type="ECO:0000256" key="8">
    <source>
        <dbReference type="ARBA" id="ARBA00023211"/>
    </source>
</evidence>
<dbReference type="FunFam" id="3.90.79.10:FF:000003">
    <property type="entry name" value="M7GpppN-mRNA hydrolase isoform 2"/>
    <property type="match status" value="1"/>
</dbReference>
<dbReference type="AlphaFoldDB" id="K1X5N4"/>
<dbReference type="eggNOG" id="KOG2937">
    <property type="taxonomic scope" value="Eukaryota"/>
</dbReference>
<dbReference type="InParanoid" id="K1X5N4"/>
<evidence type="ECO:0000256" key="7">
    <source>
        <dbReference type="ARBA" id="ARBA00022884"/>
    </source>
</evidence>
<dbReference type="GeneID" id="18757063"/>
<dbReference type="Proteomes" id="UP000006753">
    <property type="component" value="Unassembled WGS sequence"/>
</dbReference>
<keyword evidence="7" id="KW-0694">RNA-binding</keyword>
<dbReference type="InterPro" id="IPR007722">
    <property type="entry name" value="DCP2_BoxA"/>
</dbReference>
<dbReference type="PROSITE" id="PS51462">
    <property type="entry name" value="NUDIX"/>
    <property type="match status" value="1"/>
</dbReference>
<dbReference type="GO" id="GO:0003723">
    <property type="term" value="F:RNA binding"/>
    <property type="evidence" value="ECO:0007669"/>
    <property type="project" value="UniProtKB-KW"/>
</dbReference>
<evidence type="ECO:0000313" key="11">
    <source>
        <dbReference type="EMBL" id="EKD20446.1"/>
    </source>
</evidence>
<organism evidence="11 12">
    <name type="scientific">Marssonina brunnea f. sp. multigermtubi (strain MB_m1)</name>
    <name type="common">Marssonina leaf spot fungus</name>
    <dbReference type="NCBI Taxonomy" id="1072389"/>
    <lineage>
        <taxon>Eukaryota</taxon>
        <taxon>Fungi</taxon>
        <taxon>Dikarya</taxon>
        <taxon>Ascomycota</taxon>
        <taxon>Pezizomycotina</taxon>
        <taxon>Leotiomycetes</taxon>
        <taxon>Helotiales</taxon>
        <taxon>Drepanopezizaceae</taxon>
        <taxon>Drepanopeziza</taxon>
    </lineage>
</organism>
<keyword evidence="12" id="KW-1185">Reference proteome</keyword>
<name>K1X5N4_MARBU</name>
<dbReference type="GO" id="GO:0000932">
    <property type="term" value="C:P-body"/>
    <property type="evidence" value="ECO:0007669"/>
    <property type="project" value="TreeGrafter"/>
</dbReference>
<dbReference type="GO" id="GO:0140933">
    <property type="term" value="F:5'-(N(7)-methylguanosine 5'-triphospho)-[mRNA] hydrolase activity"/>
    <property type="evidence" value="ECO:0007669"/>
    <property type="project" value="InterPro"/>
</dbReference>
<dbReference type="InterPro" id="IPR036189">
    <property type="entry name" value="DCP2_BoxA_sf"/>
</dbReference>
<dbReference type="SUPFAM" id="SSF140586">
    <property type="entry name" value="Dcp2 domain-like"/>
    <property type="match status" value="1"/>
</dbReference>
<keyword evidence="8" id="KW-0464">Manganese</keyword>
<dbReference type="PANTHER" id="PTHR23114">
    <property type="entry name" value="M7GPPPN-MRNA HYDROLASE"/>
    <property type="match status" value="1"/>
</dbReference>
<dbReference type="KEGG" id="mbe:MBM_01128"/>
<dbReference type="HOGENOM" id="CLU_008108_4_0_1"/>
<dbReference type="CDD" id="cd03672">
    <property type="entry name" value="NUDIX_Dcp2p_Nudt20"/>
    <property type="match status" value="1"/>
</dbReference>
<dbReference type="InterPro" id="IPR044099">
    <property type="entry name" value="Dcp2_NUDIX"/>
</dbReference>
<dbReference type="EMBL" id="JH921429">
    <property type="protein sequence ID" value="EKD20446.1"/>
    <property type="molecule type" value="Genomic_DNA"/>
</dbReference>
<protein>
    <submittedName>
        <fullName evidence="11">Decapping enzyme Dcp2</fullName>
    </submittedName>
</protein>
<dbReference type="GO" id="GO:0000184">
    <property type="term" value="P:nuclear-transcribed mRNA catabolic process, nonsense-mediated decay"/>
    <property type="evidence" value="ECO:0007669"/>
    <property type="project" value="InterPro"/>
</dbReference>
<dbReference type="Gene3D" id="1.10.10.1050">
    <property type="entry name" value="Dcp2, box A domain"/>
    <property type="match status" value="1"/>
</dbReference>
<dbReference type="GO" id="GO:0000290">
    <property type="term" value="P:deadenylation-dependent decapping of nuclear-transcribed mRNA"/>
    <property type="evidence" value="ECO:0007669"/>
    <property type="project" value="InterPro"/>
</dbReference>
<comment type="similarity">
    <text evidence="3">Belongs to the Nudix hydrolase family. DCP2 subfamily.</text>
</comment>
<feature type="domain" description="Nudix hydrolase" evidence="10">
    <location>
        <begin position="95"/>
        <end position="238"/>
    </location>
</feature>
<evidence type="ECO:0000256" key="1">
    <source>
        <dbReference type="ARBA" id="ARBA00001936"/>
    </source>
</evidence>
<sequence>MTELNMQLEDWLDDLCVRFILNLPLADLESIERICFQVEEAQWFYEDFIRPLDPALPSMSLRHFCERIFSHCPLLSAFSQGEHMKAFEQFMEYKARIPVRGAILLNEEMDSAVLVKGWKKGANWSFPRGKINKDEDDMVCAIREVYEETGYDLVEAGLVPEGRDVKSIEVNMRDQQMQLFVFKDVPMDTYFAPRTRKEISKIQWWRLSDLPAFRKKGQATTQGVVNANKFYMVAPFLVPLRKWILEEKKKGTKRRLSKQYLSTGDEIFTEEDQGVDSAGPGQTDDGLHRGMPDQSSLEDASAALNRLLKIQQPQELQAEPTPVPQPVNKVGNALLALLHNKPATANEQIPKVAPPHTPMDHARAQPQMPPTPHHFPPRPPQFSSMPPPPTFPFHPQQQQAETFSHQLPNLSPQYPRHNSHQNFPPHKPTPQRTQNPHIHQSQHLVHPQPLPPHVQRAVFTGGPAHAPMVPPPRETQPPQHHPTVPVALPSPMFPGLHSTMVPPQPKQTPPKLTSHSLALLNAFKIRDQAASEAPAPRDLPLRQYASDIQTPRAQPMPQELPADASQNSQEPRRLRVGQPQNGHPGAAPPSAAARPAISDTQKSTLLGLFNSPKILAAVPAGPLSATALPPSLTPSAVELSAVEPLSTNAAVTSALLNDKRVPDQAANIGTKLALPPGSQLPFRPATILARPVELSEEERAGKDGSAPKMRSNGKKATPVSKRHVLRAEKSLFQPQILKRPQPAVSKTPDDSTLQQPSFPVLAQPSFERPASATDHTQTLLSLFRKVPVGATPLSQGPSDEKLISISSVDPMPGLASRTRVGSLASMEMGPRRGSQTPISPADTGFLLNYLDAVANGVQR</sequence>
<feature type="compositionally biased region" description="Polar residues" evidence="9">
    <location>
        <begin position="400"/>
        <end position="412"/>
    </location>
</feature>
<evidence type="ECO:0000313" key="12">
    <source>
        <dbReference type="Proteomes" id="UP000006753"/>
    </source>
</evidence>
<evidence type="ECO:0000256" key="9">
    <source>
        <dbReference type="SAM" id="MobiDB-lite"/>
    </source>
</evidence>
<dbReference type="InterPro" id="IPR020084">
    <property type="entry name" value="NUDIX_hydrolase_CS"/>
</dbReference>
<dbReference type="InterPro" id="IPR000086">
    <property type="entry name" value="NUDIX_hydrolase_dom"/>
</dbReference>
<keyword evidence="5" id="KW-0479">Metal-binding</keyword>
<gene>
    <name evidence="11" type="ORF">MBM_01128</name>
</gene>
<dbReference type="Pfam" id="PF00293">
    <property type="entry name" value="NUDIX"/>
    <property type="match status" value="1"/>
</dbReference>
<feature type="compositionally biased region" description="Pro residues" evidence="9">
    <location>
        <begin position="367"/>
        <end position="392"/>
    </location>
</feature>
<feature type="region of interest" description="Disordered" evidence="9">
    <location>
        <begin position="693"/>
        <end position="720"/>
    </location>
</feature>